<sequence>MALLIPVLYFCYEILTINTEQTKVAEFRFEEYDLTTGQHTMNFFGMDMNYINSINFEGYQLYKPDSSIQPIYAEGNRQIRSVHRTKWIYGIAKENE</sequence>
<gene>
    <name evidence="2" type="ORF">MM415A01018_0007</name>
    <name evidence="1" type="ORF">MM415B00605_0009</name>
</gene>
<evidence type="ECO:0000313" key="2">
    <source>
        <dbReference type="EMBL" id="QJA78731.1"/>
    </source>
</evidence>
<proteinExistence type="predicted"/>
<evidence type="ECO:0000313" key="1">
    <source>
        <dbReference type="EMBL" id="QJA63600.1"/>
    </source>
</evidence>
<dbReference type="EMBL" id="MT142351">
    <property type="protein sequence ID" value="QJA78731.1"/>
    <property type="molecule type" value="Genomic_DNA"/>
</dbReference>
<name>A0A6M3KAQ5_9ZZZZ</name>
<organism evidence="2">
    <name type="scientific">viral metagenome</name>
    <dbReference type="NCBI Taxonomy" id="1070528"/>
    <lineage>
        <taxon>unclassified sequences</taxon>
        <taxon>metagenomes</taxon>
        <taxon>organismal metagenomes</taxon>
    </lineage>
</organism>
<reference evidence="2" key="1">
    <citation type="submission" date="2020-03" db="EMBL/GenBank/DDBJ databases">
        <title>The deep terrestrial virosphere.</title>
        <authorList>
            <person name="Holmfeldt K."/>
            <person name="Nilsson E."/>
            <person name="Simone D."/>
            <person name="Lopez-Fernandez M."/>
            <person name="Wu X."/>
            <person name="de Brujin I."/>
            <person name="Lundin D."/>
            <person name="Andersson A."/>
            <person name="Bertilsson S."/>
            <person name="Dopson M."/>
        </authorList>
    </citation>
    <scope>NUCLEOTIDE SEQUENCE</scope>
    <source>
        <strain evidence="2">MM415A01018</strain>
        <strain evidence="1">MM415B00605</strain>
    </source>
</reference>
<dbReference type="EMBL" id="MT141501">
    <property type="protein sequence ID" value="QJA63600.1"/>
    <property type="molecule type" value="Genomic_DNA"/>
</dbReference>
<protein>
    <submittedName>
        <fullName evidence="2">Uncharacterized protein</fullName>
    </submittedName>
</protein>
<dbReference type="AlphaFoldDB" id="A0A6M3KAQ5"/>
<accession>A0A6M3KAQ5</accession>